<keyword evidence="1" id="KW-0868">Chloride</keyword>
<dbReference type="InterPro" id="IPR021134">
    <property type="entry name" value="Bestrophin-like"/>
</dbReference>
<keyword evidence="1" id="KW-0406">Ion transport</keyword>
<comment type="function">
    <text evidence="1">Forms chloride channels.</text>
</comment>
<evidence type="ECO:0000313" key="2">
    <source>
        <dbReference type="Proteomes" id="UP000887564"/>
    </source>
</evidence>
<keyword evidence="1" id="KW-0813">Transport</keyword>
<comment type="subcellular location">
    <subcellularLocation>
        <location evidence="1">Cell membrane</location>
        <topology evidence="1">Multi-pass membrane protein</topology>
    </subcellularLocation>
</comment>
<sequence>QSIFIGNYVRGDDKETPYTTPLAKKALDEFSFYIICPFLSQIMSVISSGLLLEEEKEKLENIKLKYDNQDEIKTFRYNLQMVCNYDWVPLPLVYTQEYLRKGCYGGFDDISDEAHHWTEVVPLKLPFYMRQNLKSSQSTNPLVGSAVNAKLNIKEENIEMVVRMPKRRNAIDFSGRRRASSHLSLNIANVLRRRSNLRRTRGWYPSSSAHKHRTEQLKLIPIWNQFNVSLINTAACLQYLLTTNYTADDSVYYKQENAISARSMSLLPSMKLFIVEEAEAQRTRNGSKSSSHKSNFCCKKTTENRHSVDNLIKRILLDILF</sequence>
<keyword evidence="1" id="KW-0869">Chloride channel</keyword>
<dbReference type="WBParaSite" id="PEQ_0001183101-mRNA-1">
    <property type="protein sequence ID" value="PEQ_0001183101-mRNA-1"/>
    <property type="gene ID" value="PEQ_0001183101"/>
</dbReference>
<reference evidence="3" key="1">
    <citation type="submission" date="2022-11" db="UniProtKB">
        <authorList>
            <consortium name="WormBaseParasite"/>
        </authorList>
    </citation>
    <scope>IDENTIFICATION</scope>
</reference>
<protein>
    <recommendedName>
        <fullName evidence="1">Bestrophin homolog</fullName>
    </recommendedName>
</protein>
<dbReference type="Proteomes" id="UP000887564">
    <property type="component" value="Unplaced"/>
</dbReference>
<organism evidence="2 3">
    <name type="scientific">Parascaris equorum</name>
    <name type="common">Equine roundworm</name>
    <dbReference type="NCBI Taxonomy" id="6256"/>
    <lineage>
        <taxon>Eukaryota</taxon>
        <taxon>Metazoa</taxon>
        <taxon>Ecdysozoa</taxon>
        <taxon>Nematoda</taxon>
        <taxon>Chromadorea</taxon>
        <taxon>Rhabditida</taxon>
        <taxon>Spirurina</taxon>
        <taxon>Ascaridomorpha</taxon>
        <taxon>Ascaridoidea</taxon>
        <taxon>Ascarididae</taxon>
        <taxon>Parascaris</taxon>
    </lineage>
</organism>
<dbReference type="GO" id="GO:0005254">
    <property type="term" value="F:chloride channel activity"/>
    <property type="evidence" value="ECO:0007669"/>
    <property type="project" value="UniProtKB-KW"/>
</dbReference>
<evidence type="ECO:0000313" key="3">
    <source>
        <dbReference type="WBParaSite" id="PEQ_0001183101-mRNA-1"/>
    </source>
</evidence>
<accession>A0A914SCL7</accession>
<name>A0A914SCL7_PAREQ</name>
<dbReference type="Pfam" id="PF01062">
    <property type="entry name" value="Bestrophin"/>
    <property type="match status" value="1"/>
</dbReference>
<dbReference type="AlphaFoldDB" id="A0A914SCL7"/>
<dbReference type="GO" id="GO:0005886">
    <property type="term" value="C:plasma membrane"/>
    <property type="evidence" value="ECO:0007669"/>
    <property type="project" value="UniProtKB-SubCell"/>
</dbReference>
<proteinExistence type="inferred from homology"/>
<comment type="similarity">
    <text evidence="1">Belongs to the anion channel-forming bestrophin (TC 1.A.46) family. Calcium-sensitive chloride channel subfamily.</text>
</comment>
<evidence type="ECO:0000256" key="1">
    <source>
        <dbReference type="RuleBase" id="RU363126"/>
    </source>
</evidence>
<keyword evidence="2" id="KW-1185">Reference proteome</keyword>
<keyword evidence="1" id="KW-1003">Cell membrane</keyword>
<keyword evidence="1" id="KW-0407">Ion channel</keyword>
<dbReference type="GO" id="GO:0034707">
    <property type="term" value="C:chloride channel complex"/>
    <property type="evidence" value="ECO:0007669"/>
    <property type="project" value="UniProtKB-KW"/>
</dbReference>
<keyword evidence="1" id="KW-0472">Membrane</keyword>